<sequence>METTSNIQTQPQGTPVLQDIEELTISLVIKNFNPTLLSYEFLTMSGIVPNTWELARQPVVNPRASQISFKNGVNIVAQGNSLSFIEGLGNKEVSQLQFAKVAQLYVEKMPNAEYQGLSISPKVIIPFGEGEEEGKNFINDTFLNAGSWRNFGNTTPQASLNLFYQLDKCRLTVNINPARLQQPNNVAISAVLFAGSFNYLLGENPVASLTSQINQWEADLTTFRELVYQQILQKAPKTNVSLFDN</sequence>
<evidence type="ECO:0000313" key="1">
    <source>
        <dbReference type="EMBL" id="WPF87000.1"/>
    </source>
</evidence>
<dbReference type="RefSeq" id="WP_015218579.1">
    <property type="nucleotide sequence ID" value="NZ_CP138348.1"/>
</dbReference>
<organism evidence="1">
    <name type="scientific">Cyanobacterium aponinum AL20115</name>
    <dbReference type="NCBI Taxonomy" id="3090662"/>
    <lineage>
        <taxon>Bacteria</taxon>
        <taxon>Bacillati</taxon>
        <taxon>Cyanobacteriota</taxon>
        <taxon>Cyanophyceae</taxon>
        <taxon>Oscillatoriophycideae</taxon>
        <taxon>Chroococcales</taxon>
        <taxon>Geminocystaceae</taxon>
        <taxon>Cyanobacterium</taxon>
    </lineage>
</organism>
<evidence type="ECO:0008006" key="2">
    <source>
        <dbReference type="Google" id="ProtNLM"/>
    </source>
</evidence>
<reference evidence="1" key="1">
    <citation type="submission" date="2023-11" db="EMBL/GenBank/DDBJ databases">
        <title>Genome sequence of Cyanobacterium aponinum BCRC AL20115.</title>
        <authorList>
            <person name="Chang H.-Y."/>
            <person name="Lin K.-M."/>
            <person name="Hsueh H.-T."/>
            <person name="Chu H.-A."/>
            <person name="Kuo C.-H."/>
        </authorList>
    </citation>
    <scope>NUCLEOTIDE SEQUENCE</scope>
    <source>
        <strain evidence="1">AL20115</strain>
    </source>
</reference>
<dbReference type="AlphaFoldDB" id="A0AAF0Z8U8"/>
<gene>
    <name evidence="1" type="ORF">SAY89_09235</name>
</gene>
<name>A0AAF0Z8U8_9CHRO</name>
<proteinExistence type="predicted"/>
<protein>
    <recommendedName>
        <fullName evidence="2">TIGR04255 family protein</fullName>
    </recommendedName>
</protein>
<dbReference type="EMBL" id="CP138348">
    <property type="protein sequence ID" value="WPF87000.1"/>
    <property type="molecule type" value="Genomic_DNA"/>
</dbReference>
<accession>A0AAF0Z8U8</accession>